<evidence type="ECO:0000313" key="1">
    <source>
        <dbReference type="EMBL" id="PNF22563.1"/>
    </source>
</evidence>
<organism evidence="1 2">
    <name type="scientific">Cryptotermes secundus</name>
    <dbReference type="NCBI Taxonomy" id="105785"/>
    <lineage>
        <taxon>Eukaryota</taxon>
        <taxon>Metazoa</taxon>
        <taxon>Ecdysozoa</taxon>
        <taxon>Arthropoda</taxon>
        <taxon>Hexapoda</taxon>
        <taxon>Insecta</taxon>
        <taxon>Pterygota</taxon>
        <taxon>Neoptera</taxon>
        <taxon>Polyneoptera</taxon>
        <taxon>Dictyoptera</taxon>
        <taxon>Blattodea</taxon>
        <taxon>Blattoidea</taxon>
        <taxon>Termitoidae</taxon>
        <taxon>Kalotermitidae</taxon>
        <taxon>Cryptotermitinae</taxon>
        <taxon>Cryptotermes</taxon>
    </lineage>
</organism>
<dbReference type="Proteomes" id="UP000235965">
    <property type="component" value="Unassembled WGS sequence"/>
</dbReference>
<dbReference type="STRING" id="105785.A0A2J7Q1W5"/>
<dbReference type="EMBL" id="NEVH01019377">
    <property type="protein sequence ID" value="PNF22563.1"/>
    <property type="molecule type" value="Genomic_DNA"/>
</dbReference>
<sequence length="258" mass="28462">MNSALQNRDIFDLENSQSCESSEDELVSKTAVNKGTEDGVDSAVTPNLLKDTSESTIDGEVFRQKCSVNFENGRGNVLNFLEDSQTSERCDQTFKHLDHEKVDTSAVIPNFKERMDSDSEVVCDLMEDTSVSTTVHSRSKKETCENECNVEGILEGSRNVLTVHNLPLIQEKLNMSGLCIPSLNFIAATPVPSGRNTPEIVTEESIEVSNKQIVVNSLDKAEDQVLFTSKETFINEGSEQEIKILLVSQPASETAVRP</sequence>
<protein>
    <submittedName>
        <fullName evidence="1">Uncharacterized protein</fullName>
    </submittedName>
</protein>
<gene>
    <name evidence="1" type="ORF">B7P43_G12848</name>
</gene>
<accession>A0A2J7Q1W5</accession>
<keyword evidence="2" id="KW-1185">Reference proteome</keyword>
<reference evidence="1 2" key="1">
    <citation type="submission" date="2017-12" db="EMBL/GenBank/DDBJ databases">
        <title>Hemimetabolous genomes reveal molecular basis of termite eusociality.</title>
        <authorList>
            <person name="Harrison M.C."/>
            <person name="Jongepier E."/>
            <person name="Robertson H.M."/>
            <person name="Arning N."/>
            <person name="Bitard-Feildel T."/>
            <person name="Chao H."/>
            <person name="Childers C.P."/>
            <person name="Dinh H."/>
            <person name="Doddapaneni H."/>
            <person name="Dugan S."/>
            <person name="Gowin J."/>
            <person name="Greiner C."/>
            <person name="Han Y."/>
            <person name="Hu H."/>
            <person name="Hughes D.S.T."/>
            <person name="Huylmans A.-K."/>
            <person name="Kemena C."/>
            <person name="Kremer L.P.M."/>
            <person name="Lee S.L."/>
            <person name="Lopez-Ezquerra A."/>
            <person name="Mallet L."/>
            <person name="Monroy-Kuhn J.M."/>
            <person name="Moser A."/>
            <person name="Murali S.C."/>
            <person name="Muzny D.M."/>
            <person name="Otani S."/>
            <person name="Piulachs M.-D."/>
            <person name="Poelchau M."/>
            <person name="Qu J."/>
            <person name="Schaub F."/>
            <person name="Wada-Katsumata A."/>
            <person name="Worley K.C."/>
            <person name="Xie Q."/>
            <person name="Ylla G."/>
            <person name="Poulsen M."/>
            <person name="Gibbs R.A."/>
            <person name="Schal C."/>
            <person name="Richards S."/>
            <person name="Belles X."/>
            <person name="Korb J."/>
            <person name="Bornberg-Bauer E."/>
        </authorList>
    </citation>
    <scope>NUCLEOTIDE SEQUENCE [LARGE SCALE GENOMIC DNA]</scope>
    <source>
        <tissue evidence="1">Whole body</tissue>
    </source>
</reference>
<name>A0A2J7Q1W5_9NEOP</name>
<dbReference type="OrthoDB" id="5973359at2759"/>
<dbReference type="InParanoid" id="A0A2J7Q1W5"/>
<dbReference type="AlphaFoldDB" id="A0A2J7Q1W5"/>
<comment type="caution">
    <text evidence="1">The sequence shown here is derived from an EMBL/GenBank/DDBJ whole genome shotgun (WGS) entry which is preliminary data.</text>
</comment>
<proteinExistence type="predicted"/>
<feature type="non-terminal residue" evidence="1">
    <location>
        <position position="258"/>
    </location>
</feature>
<evidence type="ECO:0000313" key="2">
    <source>
        <dbReference type="Proteomes" id="UP000235965"/>
    </source>
</evidence>